<sequence>MEPPEDKRTPLDEAEGIILRWDSTASEEAREKMIFDSDRNEVDRYLQAVDEIQRSLSSTTINNESSNSDESGLNSTIRIAIARLEDEFWKPSRFRSAPIRARRLTLTVKSTIMRTRVSTIMWVFFFWG</sequence>
<gene>
    <name evidence="1" type="ORF">CMV_016959</name>
</gene>
<evidence type="ECO:0000313" key="2">
    <source>
        <dbReference type="Proteomes" id="UP000737018"/>
    </source>
</evidence>
<dbReference type="Proteomes" id="UP000737018">
    <property type="component" value="Unassembled WGS sequence"/>
</dbReference>
<comment type="caution">
    <text evidence="1">The sequence shown here is derived from an EMBL/GenBank/DDBJ whole genome shotgun (WGS) entry which is preliminary data.</text>
</comment>
<dbReference type="Pfam" id="PF20669">
    <property type="entry name" value="Exo70_N"/>
    <property type="match status" value="1"/>
</dbReference>
<dbReference type="AlphaFoldDB" id="A0A8J4VR43"/>
<accession>A0A8J4VR43</accession>
<dbReference type="InterPro" id="IPR016159">
    <property type="entry name" value="Cullin_repeat-like_dom_sf"/>
</dbReference>
<dbReference type="OrthoDB" id="1735351at2759"/>
<protein>
    <submittedName>
        <fullName evidence="1">Uncharacterized protein</fullName>
    </submittedName>
</protein>
<keyword evidence="2" id="KW-1185">Reference proteome</keyword>
<proteinExistence type="predicted"/>
<dbReference type="SUPFAM" id="SSF74788">
    <property type="entry name" value="Cullin repeat-like"/>
    <property type="match status" value="1"/>
</dbReference>
<organism evidence="1 2">
    <name type="scientific">Castanea mollissima</name>
    <name type="common">Chinese chestnut</name>
    <dbReference type="NCBI Taxonomy" id="60419"/>
    <lineage>
        <taxon>Eukaryota</taxon>
        <taxon>Viridiplantae</taxon>
        <taxon>Streptophyta</taxon>
        <taxon>Embryophyta</taxon>
        <taxon>Tracheophyta</taxon>
        <taxon>Spermatophyta</taxon>
        <taxon>Magnoliopsida</taxon>
        <taxon>eudicotyledons</taxon>
        <taxon>Gunneridae</taxon>
        <taxon>Pentapetalae</taxon>
        <taxon>rosids</taxon>
        <taxon>fabids</taxon>
        <taxon>Fagales</taxon>
        <taxon>Fagaceae</taxon>
        <taxon>Castanea</taxon>
    </lineage>
</organism>
<dbReference type="Gene3D" id="1.20.1280.170">
    <property type="entry name" value="Exocyst complex component Exo70"/>
    <property type="match status" value="1"/>
</dbReference>
<name>A0A8J4VR43_9ROSI</name>
<reference evidence="1" key="1">
    <citation type="submission" date="2020-03" db="EMBL/GenBank/DDBJ databases">
        <title>Castanea mollissima Vanexum genome sequencing.</title>
        <authorList>
            <person name="Staton M."/>
        </authorList>
    </citation>
    <scope>NUCLEOTIDE SEQUENCE</scope>
    <source>
        <tissue evidence="1">Leaf</tissue>
    </source>
</reference>
<dbReference type="EMBL" id="JRKL02002641">
    <property type="protein sequence ID" value="KAF3958094.1"/>
    <property type="molecule type" value="Genomic_DNA"/>
</dbReference>
<evidence type="ECO:0000313" key="1">
    <source>
        <dbReference type="EMBL" id="KAF3958094.1"/>
    </source>
</evidence>